<proteinExistence type="predicted"/>
<keyword evidence="6 9" id="KW-0472">Membrane</keyword>
<dbReference type="Gene3D" id="1.20.1070.10">
    <property type="entry name" value="Rhodopsin 7-helix transmembrane proteins"/>
    <property type="match status" value="1"/>
</dbReference>
<reference evidence="12" key="3">
    <citation type="submission" date="2015-06" db="UniProtKB">
        <authorList>
            <consortium name="EnsemblMetazoa"/>
        </authorList>
    </citation>
    <scope>IDENTIFICATION</scope>
</reference>
<dbReference type="PRINTS" id="PR00237">
    <property type="entry name" value="GPCRRHODOPSN"/>
</dbReference>
<reference evidence="11 13" key="2">
    <citation type="journal article" date="2013" name="Nature">
        <title>Insights into bilaterian evolution from three spiralian genomes.</title>
        <authorList>
            <person name="Simakov O."/>
            <person name="Marletaz F."/>
            <person name="Cho S.J."/>
            <person name="Edsinger-Gonzales E."/>
            <person name="Havlak P."/>
            <person name="Hellsten U."/>
            <person name="Kuo D.H."/>
            <person name="Larsson T."/>
            <person name="Lv J."/>
            <person name="Arendt D."/>
            <person name="Savage R."/>
            <person name="Osoegawa K."/>
            <person name="de Jong P."/>
            <person name="Grimwood J."/>
            <person name="Chapman J.A."/>
            <person name="Shapiro H."/>
            <person name="Aerts A."/>
            <person name="Otillar R.P."/>
            <person name="Terry A.Y."/>
            <person name="Boore J.L."/>
            <person name="Grigoriev I.V."/>
            <person name="Lindberg D.R."/>
            <person name="Seaver E.C."/>
            <person name="Weisblat D.A."/>
            <person name="Putnam N.H."/>
            <person name="Rokhsar D.S."/>
        </authorList>
    </citation>
    <scope>NUCLEOTIDE SEQUENCE</scope>
    <source>
        <strain evidence="11 13">I ESC-2004</strain>
    </source>
</reference>
<dbReference type="InterPro" id="IPR000276">
    <property type="entry name" value="GPCR_Rhodpsn"/>
</dbReference>
<reference evidence="13" key="1">
    <citation type="submission" date="2012-12" db="EMBL/GenBank/DDBJ databases">
        <authorList>
            <person name="Hellsten U."/>
            <person name="Grimwood J."/>
            <person name="Chapman J.A."/>
            <person name="Shapiro H."/>
            <person name="Aerts A."/>
            <person name="Otillar R.P."/>
            <person name="Terry A.Y."/>
            <person name="Boore J.L."/>
            <person name="Simakov O."/>
            <person name="Marletaz F."/>
            <person name="Cho S.-J."/>
            <person name="Edsinger-Gonzales E."/>
            <person name="Havlak P."/>
            <person name="Kuo D.-H."/>
            <person name="Larsson T."/>
            <person name="Lv J."/>
            <person name="Arendt D."/>
            <person name="Savage R."/>
            <person name="Osoegawa K."/>
            <person name="de Jong P."/>
            <person name="Lindberg D.R."/>
            <person name="Seaver E.C."/>
            <person name="Weisblat D.A."/>
            <person name="Putnam N.H."/>
            <person name="Grigoriev I.V."/>
            <person name="Rokhsar D.S."/>
        </authorList>
    </citation>
    <scope>NUCLEOTIDE SEQUENCE</scope>
    <source>
        <strain evidence="13">I ESC-2004</strain>
    </source>
</reference>
<dbReference type="EMBL" id="KB306839">
    <property type="protein sequence ID" value="ELT99425.1"/>
    <property type="molecule type" value="Genomic_DNA"/>
</dbReference>
<sequence>MESIAEKYDDSTVSMVTGGAEETVDMDYSMTFKAASISILLFLMVLIIGVNSLVILAFAGNHIPRTKSNFYLLQLAIADVGVGVVMPVNVVSIAVNSFARNSTFCVLETAITMCVVSGSTCCNLGLTLDRLEALTKSVTYSSDMTTQ</sequence>
<keyword evidence="13" id="KW-1185">Reference proteome</keyword>
<dbReference type="OrthoDB" id="6286925at2759"/>
<dbReference type="Pfam" id="PF00001">
    <property type="entry name" value="7tm_1"/>
    <property type="match status" value="1"/>
</dbReference>
<dbReference type="GO" id="GO:0005886">
    <property type="term" value="C:plasma membrane"/>
    <property type="evidence" value="ECO:0007669"/>
    <property type="project" value="UniProtKB-SubCell"/>
</dbReference>
<evidence type="ECO:0000256" key="8">
    <source>
        <dbReference type="ARBA" id="ARBA00023224"/>
    </source>
</evidence>
<dbReference type="GO" id="GO:0045202">
    <property type="term" value="C:synapse"/>
    <property type="evidence" value="ECO:0007669"/>
    <property type="project" value="GOC"/>
</dbReference>
<evidence type="ECO:0000256" key="4">
    <source>
        <dbReference type="ARBA" id="ARBA00022989"/>
    </source>
</evidence>
<keyword evidence="5" id="KW-0297">G-protein coupled receptor</keyword>
<dbReference type="GO" id="GO:0030425">
    <property type="term" value="C:dendrite"/>
    <property type="evidence" value="ECO:0007669"/>
    <property type="project" value="TreeGrafter"/>
</dbReference>
<comment type="subcellular location">
    <subcellularLocation>
        <location evidence="1">Cell membrane</location>
        <topology evidence="1">Multi-pass membrane protein</topology>
    </subcellularLocation>
</comment>
<dbReference type="STRING" id="283909.R7U8J2"/>
<feature type="transmembrane region" description="Helical" evidence="9">
    <location>
        <begin position="34"/>
        <end position="58"/>
    </location>
</feature>
<dbReference type="Proteomes" id="UP000014760">
    <property type="component" value="Unassembled WGS sequence"/>
</dbReference>
<dbReference type="InterPro" id="IPR017452">
    <property type="entry name" value="GPCR_Rhodpsn_7TM"/>
</dbReference>
<dbReference type="PANTHER" id="PTHR24247">
    <property type="entry name" value="5-HYDROXYTRYPTAMINE RECEPTOR"/>
    <property type="match status" value="1"/>
</dbReference>
<dbReference type="SUPFAM" id="SSF81321">
    <property type="entry name" value="Family A G protein-coupled receptor-like"/>
    <property type="match status" value="1"/>
</dbReference>
<dbReference type="AlphaFoldDB" id="R7U8J2"/>
<evidence type="ECO:0000256" key="5">
    <source>
        <dbReference type="ARBA" id="ARBA00023040"/>
    </source>
</evidence>
<dbReference type="EMBL" id="AMQN01048180">
    <property type="status" value="NOT_ANNOTATED_CDS"/>
    <property type="molecule type" value="Genomic_DNA"/>
</dbReference>
<feature type="non-terminal residue" evidence="11">
    <location>
        <position position="147"/>
    </location>
</feature>
<evidence type="ECO:0000256" key="6">
    <source>
        <dbReference type="ARBA" id="ARBA00023136"/>
    </source>
</evidence>
<organism evidence="11">
    <name type="scientific">Capitella teleta</name>
    <name type="common">Polychaete worm</name>
    <dbReference type="NCBI Taxonomy" id="283909"/>
    <lineage>
        <taxon>Eukaryota</taxon>
        <taxon>Metazoa</taxon>
        <taxon>Spiralia</taxon>
        <taxon>Lophotrochozoa</taxon>
        <taxon>Annelida</taxon>
        <taxon>Polychaeta</taxon>
        <taxon>Sedentaria</taxon>
        <taxon>Scolecida</taxon>
        <taxon>Capitellidae</taxon>
        <taxon>Capitella</taxon>
    </lineage>
</organism>
<keyword evidence="4 9" id="KW-1133">Transmembrane helix</keyword>
<accession>R7U8J2</accession>
<keyword evidence="8" id="KW-0807">Transducer</keyword>
<feature type="transmembrane region" description="Helical" evidence="9">
    <location>
        <begin position="70"/>
        <end position="95"/>
    </location>
</feature>
<dbReference type="GO" id="GO:0030594">
    <property type="term" value="F:neurotransmitter receptor activity"/>
    <property type="evidence" value="ECO:0007669"/>
    <property type="project" value="TreeGrafter"/>
</dbReference>
<dbReference type="HOGENOM" id="CLU_1772710_0_0_1"/>
<dbReference type="GO" id="GO:0007187">
    <property type="term" value="P:G protein-coupled receptor signaling pathway, coupled to cyclic nucleotide second messenger"/>
    <property type="evidence" value="ECO:0007669"/>
    <property type="project" value="TreeGrafter"/>
</dbReference>
<evidence type="ECO:0000256" key="2">
    <source>
        <dbReference type="ARBA" id="ARBA00022475"/>
    </source>
</evidence>
<evidence type="ECO:0000313" key="12">
    <source>
        <dbReference type="EnsemblMetazoa" id="CapteP190684"/>
    </source>
</evidence>
<feature type="domain" description="G-protein coupled receptors family 1 profile" evidence="10">
    <location>
        <begin position="50"/>
        <end position="147"/>
    </location>
</feature>
<evidence type="ECO:0000256" key="9">
    <source>
        <dbReference type="SAM" id="Phobius"/>
    </source>
</evidence>
<evidence type="ECO:0000313" key="11">
    <source>
        <dbReference type="EMBL" id="ELT99425.1"/>
    </source>
</evidence>
<dbReference type="PROSITE" id="PS50262">
    <property type="entry name" value="G_PROTEIN_RECEP_F1_2"/>
    <property type="match status" value="1"/>
</dbReference>
<keyword evidence="7" id="KW-0675">Receptor</keyword>
<dbReference type="GO" id="GO:0004993">
    <property type="term" value="F:G protein-coupled serotonin receptor activity"/>
    <property type="evidence" value="ECO:0007669"/>
    <property type="project" value="TreeGrafter"/>
</dbReference>
<evidence type="ECO:0000256" key="7">
    <source>
        <dbReference type="ARBA" id="ARBA00023170"/>
    </source>
</evidence>
<keyword evidence="3 9" id="KW-0812">Transmembrane</keyword>
<evidence type="ECO:0000313" key="13">
    <source>
        <dbReference type="Proteomes" id="UP000014760"/>
    </source>
</evidence>
<name>R7U8J2_CAPTE</name>
<evidence type="ECO:0000259" key="10">
    <source>
        <dbReference type="PROSITE" id="PS50262"/>
    </source>
</evidence>
<gene>
    <name evidence="11" type="ORF">CAPTEDRAFT_190684</name>
</gene>
<evidence type="ECO:0000256" key="1">
    <source>
        <dbReference type="ARBA" id="ARBA00004651"/>
    </source>
</evidence>
<keyword evidence="2" id="KW-1003">Cell membrane</keyword>
<dbReference type="GO" id="GO:0007268">
    <property type="term" value="P:chemical synaptic transmission"/>
    <property type="evidence" value="ECO:0007669"/>
    <property type="project" value="TreeGrafter"/>
</dbReference>
<evidence type="ECO:0000256" key="3">
    <source>
        <dbReference type="ARBA" id="ARBA00022692"/>
    </source>
</evidence>
<dbReference type="EnsemblMetazoa" id="CapteT190684">
    <property type="protein sequence ID" value="CapteP190684"/>
    <property type="gene ID" value="CapteG190684"/>
</dbReference>
<protein>
    <recommendedName>
        <fullName evidence="10">G-protein coupled receptors family 1 profile domain-containing protein</fullName>
    </recommendedName>
</protein>